<accession>A0ABT9GZ72</accession>
<evidence type="ECO:0000256" key="2">
    <source>
        <dbReference type="ARBA" id="ARBA00022475"/>
    </source>
</evidence>
<feature type="transmembrane region" description="Helical" evidence="6">
    <location>
        <begin position="12"/>
        <end position="30"/>
    </location>
</feature>
<feature type="transmembrane region" description="Helical" evidence="6">
    <location>
        <begin position="87"/>
        <end position="110"/>
    </location>
</feature>
<feature type="transmembrane region" description="Helical" evidence="6">
    <location>
        <begin position="429"/>
        <end position="447"/>
    </location>
</feature>
<name>A0ABT9GZ72_9GAMM</name>
<feature type="transmembrane region" description="Helical" evidence="6">
    <location>
        <begin position="370"/>
        <end position="389"/>
    </location>
</feature>
<feature type="transmembrane region" description="Helical" evidence="6">
    <location>
        <begin position="395"/>
        <end position="417"/>
    </location>
</feature>
<evidence type="ECO:0000256" key="4">
    <source>
        <dbReference type="ARBA" id="ARBA00022989"/>
    </source>
</evidence>
<evidence type="ECO:0000256" key="5">
    <source>
        <dbReference type="ARBA" id="ARBA00023136"/>
    </source>
</evidence>
<feature type="transmembrane region" description="Helical" evidence="6">
    <location>
        <begin position="179"/>
        <end position="200"/>
    </location>
</feature>
<dbReference type="Proteomes" id="UP001231616">
    <property type="component" value="Unassembled WGS sequence"/>
</dbReference>
<dbReference type="Pfam" id="PF01943">
    <property type="entry name" value="Polysacc_synt"/>
    <property type="match status" value="1"/>
</dbReference>
<evidence type="ECO:0000256" key="6">
    <source>
        <dbReference type="SAM" id="Phobius"/>
    </source>
</evidence>
<proteinExistence type="predicted"/>
<feature type="transmembrane region" description="Helical" evidence="6">
    <location>
        <begin position="36"/>
        <end position="52"/>
    </location>
</feature>
<evidence type="ECO:0000256" key="3">
    <source>
        <dbReference type="ARBA" id="ARBA00022692"/>
    </source>
</evidence>
<dbReference type="EMBL" id="JAUZVZ010000011">
    <property type="protein sequence ID" value="MDP4536361.1"/>
    <property type="molecule type" value="Genomic_DNA"/>
</dbReference>
<comment type="caution">
    <text evidence="7">The sequence shown here is derived from an EMBL/GenBank/DDBJ whole genome shotgun (WGS) entry which is preliminary data.</text>
</comment>
<keyword evidence="3 6" id="KW-0812">Transmembrane</keyword>
<feature type="transmembrane region" description="Helical" evidence="6">
    <location>
        <begin position="122"/>
        <end position="141"/>
    </location>
</feature>
<keyword evidence="4 6" id="KW-1133">Transmembrane helix</keyword>
<evidence type="ECO:0000256" key="1">
    <source>
        <dbReference type="ARBA" id="ARBA00004651"/>
    </source>
</evidence>
<keyword evidence="5 6" id="KW-0472">Membrane</keyword>
<organism evidence="7 8">
    <name type="scientific">Alkalimonas collagenimarina</name>
    <dbReference type="NCBI Taxonomy" id="400390"/>
    <lineage>
        <taxon>Bacteria</taxon>
        <taxon>Pseudomonadati</taxon>
        <taxon>Pseudomonadota</taxon>
        <taxon>Gammaproteobacteria</taxon>
        <taxon>Alkalimonas</taxon>
    </lineage>
</organism>
<feature type="transmembrane region" description="Helical" evidence="6">
    <location>
        <begin position="307"/>
        <end position="329"/>
    </location>
</feature>
<keyword evidence="8" id="KW-1185">Reference proteome</keyword>
<evidence type="ECO:0000313" key="7">
    <source>
        <dbReference type="EMBL" id="MDP4536361.1"/>
    </source>
</evidence>
<dbReference type="InterPro" id="IPR050833">
    <property type="entry name" value="Poly_Biosynth_Transport"/>
</dbReference>
<gene>
    <name evidence="7" type="ORF">Q3O60_09180</name>
</gene>
<sequence length="501" mass="55663">MLRSLFKNAVSVLAEKGVIILMTFITTPILLNELGVTTYGVWILLINMVAWARMSNLGFGSAVTRTAAIYIERNNYSEMNSLFNSSLLLNGALGFIGIVIVSLPIFFPNILQLPESYLDEAAFILMCLCIKVLADFVLMSANSYFSAALKQNVVANISALSELGKGIGTIYLVLNGYGIMGMLFALLVTDFLAFIAKLLFLKKTYPDLRLGFSFISYQQIKDIFAFSKYILLANVALIVRKRIGVNVVSKFVGVASVATFNIAQQLVLHCENIITIISQVASPAATRVLNREDKSQQAKYISMMSRLNLFSTVVVLMPLLVFSDAFVRIWLGEEFIAVAFFIKLFSLMLISKFIFYSAQSVMIAKAKHQLLPVIHIFGAVLTVTLSIVLAKLYGVIGVVSGLVIASLCTELLFFTPILLRELAEQRKHFMKVLLTAILATVLLLVLAEQLDLALYINGWIKLLIAVAVFSICNLLLFWLISFNKHERASHVQIFRDKRKAS</sequence>
<feature type="transmembrane region" description="Helical" evidence="6">
    <location>
        <begin position="153"/>
        <end position="173"/>
    </location>
</feature>
<evidence type="ECO:0000313" key="8">
    <source>
        <dbReference type="Proteomes" id="UP001231616"/>
    </source>
</evidence>
<dbReference type="PANTHER" id="PTHR30250:SF26">
    <property type="entry name" value="PSMA PROTEIN"/>
    <property type="match status" value="1"/>
</dbReference>
<keyword evidence="2" id="KW-1003">Cell membrane</keyword>
<dbReference type="RefSeq" id="WP_305893627.1">
    <property type="nucleotide sequence ID" value="NZ_JAUZVZ010000011.1"/>
</dbReference>
<dbReference type="PANTHER" id="PTHR30250">
    <property type="entry name" value="PST FAMILY PREDICTED COLANIC ACID TRANSPORTER"/>
    <property type="match status" value="1"/>
</dbReference>
<comment type="subcellular location">
    <subcellularLocation>
        <location evidence="1">Cell membrane</location>
        <topology evidence="1">Multi-pass membrane protein</topology>
    </subcellularLocation>
</comment>
<feature type="transmembrane region" description="Helical" evidence="6">
    <location>
        <begin position="335"/>
        <end position="358"/>
    </location>
</feature>
<reference evidence="7 8" key="1">
    <citation type="submission" date="2023-08" db="EMBL/GenBank/DDBJ databases">
        <authorList>
            <person name="Joshi A."/>
            <person name="Thite S."/>
        </authorList>
    </citation>
    <scope>NUCLEOTIDE SEQUENCE [LARGE SCALE GENOMIC DNA]</scope>
    <source>
        <strain evidence="7 8">AC40</strain>
    </source>
</reference>
<dbReference type="InterPro" id="IPR002797">
    <property type="entry name" value="Polysacc_synth"/>
</dbReference>
<feature type="transmembrane region" description="Helical" evidence="6">
    <location>
        <begin position="459"/>
        <end position="480"/>
    </location>
</feature>
<protein>
    <submittedName>
        <fullName evidence="7">Oligosaccharide flippase family protein</fullName>
    </submittedName>
</protein>